<feature type="binding site" evidence="6">
    <location>
        <position position="248"/>
    </location>
    <ligand>
        <name>a divalent metal cation</name>
        <dbReference type="ChEBI" id="CHEBI:60240"/>
        <label>2</label>
        <note>catalytic</note>
    </ligand>
</feature>
<feature type="binding site" evidence="6">
    <location>
        <position position="121"/>
    </location>
    <ligand>
        <name>a divalent metal cation</name>
        <dbReference type="ChEBI" id="CHEBI:60240"/>
        <label>2</label>
        <note>catalytic</note>
    </ligand>
</feature>
<feature type="binding site" evidence="6">
    <location>
        <position position="121"/>
    </location>
    <ligand>
        <name>a divalent metal cation</name>
        <dbReference type="ChEBI" id="CHEBI:60240"/>
        <label>1</label>
    </ligand>
</feature>
<evidence type="ECO:0000259" key="8">
    <source>
        <dbReference type="Pfam" id="PF00557"/>
    </source>
</evidence>
<keyword evidence="10" id="KW-1185">Reference proteome</keyword>
<evidence type="ECO:0000256" key="6">
    <source>
        <dbReference type="HAMAP-Rule" id="MF_01974"/>
    </source>
</evidence>
<dbReference type="GO" id="GO:0004239">
    <property type="term" value="F:initiator methionyl aminopeptidase activity"/>
    <property type="evidence" value="ECO:0007669"/>
    <property type="project" value="UniProtKB-EC"/>
</dbReference>
<feature type="binding site" evidence="6">
    <location>
        <position position="93"/>
    </location>
    <ligand>
        <name>substrate</name>
    </ligand>
</feature>
<evidence type="ECO:0000256" key="2">
    <source>
        <dbReference type="ARBA" id="ARBA00022438"/>
    </source>
</evidence>
<evidence type="ECO:0000256" key="5">
    <source>
        <dbReference type="ARBA" id="ARBA00022801"/>
    </source>
</evidence>
<comment type="catalytic activity">
    <reaction evidence="6 7">
        <text>Release of N-terminal amino acids, preferentially methionine, from peptides and arylamides.</text>
        <dbReference type="EC" id="3.4.11.18"/>
    </reaction>
</comment>
<dbReference type="Gene3D" id="3.90.230.10">
    <property type="entry name" value="Creatinase/methionine aminopeptidase superfamily"/>
    <property type="match status" value="1"/>
</dbReference>
<accession>A0ABT3Z5L0</accession>
<comment type="cofactor">
    <cofactor evidence="6">
        <name>Co(2+)</name>
        <dbReference type="ChEBI" id="CHEBI:48828"/>
    </cofactor>
    <cofactor evidence="6">
        <name>Zn(2+)</name>
        <dbReference type="ChEBI" id="CHEBI:29105"/>
    </cofactor>
    <cofactor evidence="6">
        <name>Mn(2+)</name>
        <dbReference type="ChEBI" id="CHEBI:29035"/>
    </cofactor>
    <cofactor evidence="6">
        <name>Fe(2+)</name>
        <dbReference type="ChEBI" id="CHEBI:29033"/>
    </cofactor>
    <text evidence="6">Binds 2 divalent metal cations per subunit. Has a high-affinity and a low affinity metal-binding site. The true nature of the physiological cofactor is under debate. The enzyme is active with cobalt, zinc, manganese or divalent iron ions. Most likely, methionine aminopeptidases function as mononuclear Fe(2+)-metalloproteases under physiological conditions, and the catalytically relevant metal-binding site has been assigned to the histidine-containing high-affinity site.</text>
</comment>
<dbReference type="HAMAP" id="MF_01974">
    <property type="entry name" value="MetAP_1"/>
    <property type="match status" value="1"/>
</dbReference>
<dbReference type="InterPro" id="IPR000994">
    <property type="entry name" value="Pept_M24"/>
</dbReference>
<feature type="domain" description="Peptidase M24" evidence="8">
    <location>
        <begin position="27"/>
        <end position="255"/>
    </location>
</feature>
<feature type="binding site" evidence="6">
    <location>
        <position position="184"/>
    </location>
    <ligand>
        <name>a divalent metal cation</name>
        <dbReference type="ChEBI" id="CHEBI:60240"/>
        <label>2</label>
        <note>catalytic</note>
    </ligand>
</feature>
<proteinExistence type="inferred from homology"/>
<dbReference type="InterPro" id="IPR001714">
    <property type="entry name" value="Pept_M24_MAP"/>
</dbReference>
<evidence type="ECO:0000256" key="4">
    <source>
        <dbReference type="ARBA" id="ARBA00022723"/>
    </source>
</evidence>
<feature type="binding site" evidence="6">
    <location>
        <position position="217"/>
    </location>
    <ligand>
        <name>a divalent metal cation</name>
        <dbReference type="ChEBI" id="CHEBI:60240"/>
        <label>2</label>
        <note>catalytic</note>
    </ligand>
</feature>
<evidence type="ECO:0000313" key="9">
    <source>
        <dbReference type="EMBL" id="MCY0147058.1"/>
    </source>
</evidence>
<dbReference type="RefSeq" id="WP_267656087.1">
    <property type="nucleotide sequence ID" value="NZ_JAOVZR010000001.1"/>
</dbReference>
<comment type="subunit">
    <text evidence="6">Monomer.</text>
</comment>
<dbReference type="PROSITE" id="PS00680">
    <property type="entry name" value="MAP_1"/>
    <property type="match status" value="1"/>
</dbReference>
<reference evidence="9" key="1">
    <citation type="submission" date="2022-10" db="EMBL/GenBank/DDBJ databases">
        <title>Hoeflea sp. G2-23, isolated from marine algae.</title>
        <authorList>
            <person name="Kristyanto S."/>
            <person name="Kim J.M."/>
            <person name="Jeon C.O."/>
        </authorList>
    </citation>
    <scope>NUCLEOTIDE SEQUENCE</scope>
    <source>
        <strain evidence="9">G2-23</strain>
    </source>
</reference>
<feature type="binding site" evidence="6">
    <location>
        <position position="110"/>
    </location>
    <ligand>
        <name>a divalent metal cation</name>
        <dbReference type="ChEBI" id="CHEBI:60240"/>
        <label>1</label>
    </ligand>
</feature>
<dbReference type="InterPro" id="IPR002467">
    <property type="entry name" value="Pept_M24A_MAP1"/>
</dbReference>
<dbReference type="EMBL" id="JAOVZR010000001">
    <property type="protein sequence ID" value="MCY0147058.1"/>
    <property type="molecule type" value="Genomic_DNA"/>
</dbReference>
<comment type="function">
    <text evidence="1 6">Removes the N-terminal methionine from nascent proteins. The N-terminal methionine is often cleaved when the second residue in the primary sequence is small and uncharged (Met-Ala-, Cys, Gly, Pro, Ser, Thr, or Val). Requires deformylation of the N(alpha)-formylated initiator methionine before it can be hydrolyzed.</text>
</comment>
<dbReference type="PRINTS" id="PR00599">
    <property type="entry name" value="MAPEPTIDASE"/>
</dbReference>
<dbReference type="CDD" id="cd01086">
    <property type="entry name" value="MetAP1"/>
    <property type="match status" value="1"/>
</dbReference>
<dbReference type="PANTHER" id="PTHR43330">
    <property type="entry name" value="METHIONINE AMINOPEPTIDASE"/>
    <property type="match status" value="1"/>
</dbReference>
<keyword evidence="2 6" id="KW-0031">Aminopeptidase</keyword>
<keyword evidence="5 6" id="KW-0378">Hydrolase</keyword>
<sequence>MVTYIDATSAPMKNTGQIRLYGPEGFEGMRKASQLTARCLDELVSRVAPGVTTNEIDRFVFEFGQDHGALPATLNYRGYTKSCCTSINHVVCHGIPNDKPLREGDVVNIDVTYVLDGWHGDSSRMYPVGQIKRAAERLLEITHKSLMLGIEAVKPGVRTGAIGEAIQTYAEAERCSVVRDFCGHGLGQMFHDAPNILHYGRANEGPEIRAGMLFTIEPMINLGRPHVKVLSDGWTAVTRDRSLSAQYEHTIGVTETGCEIFTLSPGGFDRPGLPA</sequence>
<evidence type="ECO:0000256" key="7">
    <source>
        <dbReference type="RuleBase" id="RU003653"/>
    </source>
</evidence>
<keyword evidence="3 6" id="KW-0645">Protease</keyword>
<keyword evidence="4 6" id="KW-0479">Metal-binding</keyword>
<dbReference type="PANTHER" id="PTHR43330:SF27">
    <property type="entry name" value="METHIONINE AMINOPEPTIDASE"/>
    <property type="match status" value="1"/>
</dbReference>
<dbReference type="Pfam" id="PF00557">
    <property type="entry name" value="Peptidase_M24"/>
    <property type="match status" value="1"/>
</dbReference>
<dbReference type="Proteomes" id="UP001073227">
    <property type="component" value="Unassembled WGS sequence"/>
</dbReference>
<evidence type="ECO:0000256" key="3">
    <source>
        <dbReference type="ARBA" id="ARBA00022670"/>
    </source>
</evidence>
<dbReference type="SUPFAM" id="SSF55920">
    <property type="entry name" value="Creatinase/aminopeptidase"/>
    <property type="match status" value="1"/>
</dbReference>
<dbReference type="InterPro" id="IPR036005">
    <property type="entry name" value="Creatinase/aminopeptidase-like"/>
</dbReference>
<evidence type="ECO:0000313" key="10">
    <source>
        <dbReference type="Proteomes" id="UP001073227"/>
    </source>
</evidence>
<comment type="similarity">
    <text evidence="6">Belongs to the peptidase M24A family. Methionine aminopeptidase type 1 subfamily.</text>
</comment>
<feature type="binding site" evidence="6">
    <location>
        <position position="248"/>
    </location>
    <ligand>
        <name>a divalent metal cation</name>
        <dbReference type="ChEBI" id="CHEBI:60240"/>
        <label>1</label>
    </ligand>
</feature>
<dbReference type="EC" id="3.4.11.18" evidence="6 7"/>
<feature type="binding site" evidence="6">
    <location>
        <position position="191"/>
    </location>
    <ligand>
        <name>substrate</name>
    </ligand>
</feature>
<name>A0ABT3Z5L0_9HYPH</name>
<evidence type="ECO:0000256" key="1">
    <source>
        <dbReference type="ARBA" id="ARBA00002521"/>
    </source>
</evidence>
<gene>
    <name evidence="6 9" type="primary">map</name>
    <name evidence="9" type="ORF">OEG84_04825</name>
</gene>
<dbReference type="NCBIfam" id="TIGR00500">
    <property type="entry name" value="met_pdase_I"/>
    <property type="match status" value="1"/>
</dbReference>
<comment type="caution">
    <text evidence="9">The sequence shown here is derived from an EMBL/GenBank/DDBJ whole genome shotgun (WGS) entry which is preliminary data.</text>
</comment>
<organism evidence="9 10">
    <name type="scientific">Hoeflea algicola</name>
    <dbReference type="NCBI Taxonomy" id="2983763"/>
    <lineage>
        <taxon>Bacteria</taxon>
        <taxon>Pseudomonadati</taxon>
        <taxon>Pseudomonadota</taxon>
        <taxon>Alphaproteobacteria</taxon>
        <taxon>Hyphomicrobiales</taxon>
        <taxon>Rhizobiaceae</taxon>
        <taxon>Hoeflea</taxon>
    </lineage>
</organism>
<protein>
    <recommendedName>
        <fullName evidence="6 7">Methionine aminopeptidase</fullName>
        <shortName evidence="6">MAP</shortName>
        <shortName evidence="6">MetAP</shortName>
        <ecNumber evidence="6 7">3.4.11.18</ecNumber>
    </recommendedName>
    <alternativeName>
        <fullName evidence="6">Peptidase M</fullName>
    </alternativeName>
</protein>